<dbReference type="Gene3D" id="1.25.40.630">
    <property type="match status" value="1"/>
</dbReference>
<accession>A0A9Q0RA20</accession>
<sequence length="362" mass="41532">MIKNYSRFILVSNISTETTEEELKQIFSERVGPVRSFHLVFDKSGRSKGMGYCEFHDPETANSAIRNLTHLEIKKRVLKLEHVTNDNIHEIEDSRSLNPFLEQNDPNDKKIPQLNPNIPPKISNPLNGQNIPFFPNNIPPNFQKPDQISQGPDNGIEAIVSTISSMTIEEICSIMIEMKQLIQQNLEQANKLLVRYPQLAHGLFHAQLILGTINPNILPTLNKPQFSEINQPLNIPNPLMHFPLNPTNPVLPPYFNPMIQNPNQNPNQNLIQNPIQNPNQNLIQNLNQNPIQNPIQNLNQNSIQNSIQNLNQNPINENDPQNAEFQWLISKLKSLTSEEFEKLNDEQKSKIQTLIQLYQQRK</sequence>
<dbReference type="InterPro" id="IPR012677">
    <property type="entry name" value="Nucleotide-bd_a/b_plait_sf"/>
</dbReference>
<evidence type="ECO:0000313" key="3">
    <source>
        <dbReference type="EMBL" id="KAJ5072672.1"/>
    </source>
</evidence>
<dbReference type="Gene3D" id="3.30.70.330">
    <property type="match status" value="1"/>
</dbReference>
<dbReference type="InterPro" id="IPR035979">
    <property type="entry name" value="RBD_domain_sf"/>
</dbReference>
<dbReference type="PANTHER" id="PTHR45735:SF2">
    <property type="entry name" value="CLEAVAGE STIMULATION FACTOR SUBUNIT 2"/>
    <property type="match status" value="1"/>
</dbReference>
<evidence type="ECO:0000259" key="2">
    <source>
        <dbReference type="PROSITE" id="PS50102"/>
    </source>
</evidence>
<dbReference type="Proteomes" id="UP001149090">
    <property type="component" value="Unassembled WGS sequence"/>
</dbReference>
<dbReference type="SMART" id="SM00360">
    <property type="entry name" value="RRM"/>
    <property type="match status" value="1"/>
</dbReference>
<dbReference type="SUPFAM" id="SSF54928">
    <property type="entry name" value="RNA-binding domain, RBD"/>
    <property type="match status" value="1"/>
</dbReference>
<dbReference type="GO" id="GO:0005847">
    <property type="term" value="C:mRNA cleavage and polyadenylation specificity factor complex"/>
    <property type="evidence" value="ECO:0007669"/>
    <property type="project" value="TreeGrafter"/>
</dbReference>
<keyword evidence="1" id="KW-0694">RNA-binding</keyword>
<dbReference type="GO" id="GO:0003729">
    <property type="term" value="F:mRNA binding"/>
    <property type="evidence" value="ECO:0007669"/>
    <property type="project" value="TreeGrafter"/>
</dbReference>
<dbReference type="EMBL" id="JAPDFW010000080">
    <property type="protein sequence ID" value="KAJ5072672.1"/>
    <property type="molecule type" value="Genomic_DNA"/>
</dbReference>
<dbReference type="Pfam" id="PF00076">
    <property type="entry name" value="RRM_1"/>
    <property type="match status" value="1"/>
</dbReference>
<protein>
    <submittedName>
        <fullName evidence="3">Cleavage stimulation factor 3' pre-RNA subunit 2</fullName>
    </submittedName>
</protein>
<dbReference type="InterPro" id="IPR025742">
    <property type="entry name" value="CSTF2_hinge"/>
</dbReference>
<dbReference type="AlphaFoldDB" id="A0A9Q0RA20"/>
<dbReference type="OrthoDB" id="272703at2759"/>
<feature type="domain" description="RRM" evidence="2">
    <location>
        <begin position="7"/>
        <end position="85"/>
    </location>
</feature>
<evidence type="ECO:0000256" key="1">
    <source>
        <dbReference type="PROSITE-ProRule" id="PRU00176"/>
    </source>
</evidence>
<dbReference type="PANTHER" id="PTHR45735">
    <property type="entry name" value="CLEAVAGE STIMULATION FACTOR SUBUNIT 2"/>
    <property type="match status" value="1"/>
</dbReference>
<dbReference type="InterPro" id="IPR000504">
    <property type="entry name" value="RRM_dom"/>
</dbReference>
<dbReference type="OMA" id="CEYNDGA"/>
<dbReference type="Pfam" id="PF14327">
    <property type="entry name" value="CSTF2_hinge"/>
    <property type="match status" value="1"/>
</dbReference>
<keyword evidence="4" id="KW-1185">Reference proteome</keyword>
<comment type="caution">
    <text evidence="3">The sequence shown here is derived from an EMBL/GenBank/DDBJ whole genome shotgun (WGS) entry which is preliminary data.</text>
</comment>
<name>A0A9Q0RA20_ANAIG</name>
<gene>
    <name evidence="3" type="ORF">M0811_09369</name>
</gene>
<reference evidence="3" key="1">
    <citation type="submission" date="2022-10" db="EMBL/GenBank/DDBJ databases">
        <title>Novel sulphate-reducing endosymbionts in the free-living metamonad Anaeramoeba.</title>
        <authorList>
            <person name="Jerlstrom-Hultqvist J."/>
            <person name="Cepicka I."/>
            <person name="Gallot-Lavallee L."/>
            <person name="Salas-Leiva D."/>
            <person name="Curtis B.A."/>
            <person name="Zahonova K."/>
            <person name="Pipaliya S."/>
            <person name="Dacks J."/>
            <person name="Roger A.J."/>
        </authorList>
    </citation>
    <scope>NUCLEOTIDE SEQUENCE</scope>
    <source>
        <strain evidence="3">BMAN</strain>
    </source>
</reference>
<evidence type="ECO:0000313" key="4">
    <source>
        <dbReference type="Proteomes" id="UP001149090"/>
    </source>
</evidence>
<organism evidence="3 4">
    <name type="scientific">Anaeramoeba ignava</name>
    <name type="common">Anaerobic marine amoeba</name>
    <dbReference type="NCBI Taxonomy" id="1746090"/>
    <lineage>
        <taxon>Eukaryota</taxon>
        <taxon>Metamonada</taxon>
        <taxon>Anaeramoebidae</taxon>
        <taxon>Anaeramoeba</taxon>
    </lineage>
</organism>
<dbReference type="PROSITE" id="PS50102">
    <property type="entry name" value="RRM"/>
    <property type="match status" value="1"/>
</dbReference>
<proteinExistence type="predicted"/>